<comment type="caution">
    <text evidence="13">The sequence shown here is derived from an EMBL/GenBank/DDBJ whole genome shotgun (WGS) entry which is preliminary data.</text>
</comment>
<evidence type="ECO:0000256" key="10">
    <source>
        <dbReference type="RuleBase" id="RU003983"/>
    </source>
</evidence>
<dbReference type="Proteomes" id="UP000737555">
    <property type="component" value="Unassembled WGS sequence"/>
</dbReference>
<keyword evidence="4" id="KW-0479">Metal-binding</keyword>
<dbReference type="InterPro" id="IPR001915">
    <property type="entry name" value="Peptidase_M48"/>
</dbReference>
<protein>
    <submittedName>
        <fullName evidence="13">M48 family metalloprotease</fullName>
    </submittedName>
</protein>
<evidence type="ECO:0000256" key="1">
    <source>
        <dbReference type="ARBA" id="ARBA00022475"/>
    </source>
</evidence>
<evidence type="ECO:0000313" key="14">
    <source>
        <dbReference type="Proteomes" id="UP000737555"/>
    </source>
</evidence>
<organism evidence="13 14">
    <name type="scientific">Methanoculleus bourgensis</name>
    <dbReference type="NCBI Taxonomy" id="83986"/>
    <lineage>
        <taxon>Archaea</taxon>
        <taxon>Methanobacteriati</taxon>
        <taxon>Methanobacteriota</taxon>
        <taxon>Stenosarchaea group</taxon>
        <taxon>Methanomicrobia</taxon>
        <taxon>Methanomicrobiales</taxon>
        <taxon>Methanomicrobiaceae</taxon>
        <taxon>Methanoculleus</taxon>
    </lineage>
</organism>
<dbReference type="PANTHER" id="PTHR43221:SF2">
    <property type="entry name" value="PROTEASE HTPX HOMOLOG"/>
    <property type="match status" value="1"/>
</dbReference>
<dbReference type="EMBL" id="JABMJE010000003">
    <property type="protein sequence ID" value="NQS77189.1"/>
    <property type="molecule type" value="Genomic_DNA"/>
</dbReference>
<feature type="transmembrane region" description="Helical" evidence="11">
    <location>
        <begin position="94"/>
        <end position="114"/>
    </location>
</feature>
<feature type="domain" description="Peptidase M48" evidence="12">
    <location>
        <begin position="48"/>
        <end position="217"/>
    </location>
</feature>
<evidence type="ECO:0000256" key="9">
    <source>
        <dbReference type="ARBA" id="ARBA00023136"/>
    </source>
</evidence>
<proteinExistence type="inferred from homology"/>
<dbReference type="InterPro" id="IPR050083">
    <property type="entry name" value="HtpX_protease"/>
</dbReference>
<evidence type="ECO:0000256" key="6">
    <source>
        <dbReference type="ARBA" id="ARBA00022833"/>
    </source>
</evidence>
<comment type="cofactor">
    <cofactor evidence="10">
        <name>Zn(2+)</name>
        <dbReference type="ChEBI" id="CHEBI:29105"/>
    </cofactor>
    <text evidence="10">Binds 1 zinc ion per subunit.</text>
</comment>
<evidence type="ECO:0000256" key="2">
    <source>
        <dbReference type="ARBA" id="ARBA00022670"/>
    </source>
</evidence>
<keyword evidence="1" id="KW-1003">Cell membrane</keyword>
<evidence type="ECO:0000313" key="13">
    <source>
        <dbReference type="EMBL" id="NQS77189.1"/>
    </source>
</evidence>
<keyword evidence="8 10" id="KW-0482">Metalloprotease</keyword>
<dbReference type="Pfam" id="PF01435">
    <property type="entry name" value="Peptidase_M48"/>
    <property type="match status" value="1"/>
</dbReference>
<name>A0A8T7H3E0_9EURY</name>
<dbReference type="PANTHER" id="PTHR43221">
    <property type="entry name" value="PROTEASE HTPX"/>
    <property type="match status" value="1"/>
</dbReference>
<gene>
    <name evidence="13" type="ORF">HQQ74_00500</name>
</gene>
<comment type="similarity">
    <text evidence="10">Belongs to the peptidase M48 family.</text>
</comment>
<dbReference type="GO" id="GO:0046872">
    <property type="term" value="F:metal ion binding"/>
    <property type="evidence" value="ECO:0007669"/>
    <property type="project" value="UniProtKB-KW"/>
</dbReference>
<keyword evidence="5 10" id="KW-0378">Hydrolase</keyword>
<reference evidence="13" key="1">
    <citation type="submission" date="2020-05" db="EMBL/GenBank/DDBJ databases">
        <title>The first insight into the ecology of ammonia-tolerant syntrophic propionate oxidizing bacteria.</title>
        <authorList>
            <person name="Singh A."/>
            <person name="Schnurer A."/>
            <person name="Westerholm M."/>
        </authorList>
    </citation>
    <scope>NUCLEOTIDE SEQUENCE</scope>
    <source>
        <strain evidence="13">MAG54</strain>
    </source>
</reference>
<keyword evidence="9 11" id="KW-0472">Membrane</keyword>
<keyword evidence="7 11" id="KW-1133">Transmembrane helix</keyword>
<evidence type="ECO:0000259" key="12">
    <source>
        <dbReference type="Pfam" id="PF01435"/>
    </source>
</evidence>
<sequence length="248" mass="28893">MPALDDNMEAGYKIKGMKEEEYPVLFAIIKNLMGIYNIKKIRVFIRPKFENACALSLFGNYLIIGKPFIENLDTDELEAVISHEFSHLFNRDSFSVLILSIIFCSPTVVFYLLIDPNSPSFLMITLFFLSLIFLIYGFKIRNWITFHHELRADREAVLRTRKPKALQSALIKITTQPLISPNRPSHFALFIESIYWLIAYFIGFEHPHLKERIEYLDFTNKILEYHEVNPEISQDDFIVLKACSSDGQ</sequence>
<feature type="transmembrane region" description="Helical" evidence="11">
    <location>
        <begin position="120"/>
        <end position="138"/>
    </location>
</feature>
<evidence type="ECO:0000256" key="3">
    <source>
        <dbReference type="ARBA" id="ARBA00022692"/>
    </source>
</evidence>
<evidence type="ECO:0000256" key="7">
    <source>
        <dbReference type="ARBA" id="ARBA00022989"/>
    </source>
</evidence>
<keyword evidence="6 10" id="KW-0862">Zinc</keyword>
<dbReference type="GO" id="GO:0006508">
    <property type="term" value="P:proteolysis"/>
    <property type="evidence" value="ECO:0007669"/>
    <property type="project" value="UniProtKB-KW"/>
</dbReference>
<evidence type="ECO:0000256" key="8">
    <source>
        <dbReference type="ARBA" id="ARBA00023049"/>
    </source>
</evidence>
<keyword evidence="3 11" id="KW-0812">Transmembrane</keyword>
<dbReference type="Gene3D" id="3.30.2010.10">
    <property type="entry name" value="Metalloproteases ('zincins'), catalytic domain"/>
    <property type="match status" value="1"/>
</dbReference>
<dbReference type="GO" id="GO:0004222">
    <property type="term" value="F:metalloendopeptidase activity"/>
    <property type="evidence" value="ECO:0007669"/>
    <property type="project" value="InterPro"/>
</dbReference>
<dbReference type="AlphaFoldDB" id="A0A8T7H3E0"/>
<keyword evidence="2 10" id="KW-0645">Protease</keyword>
<evidence type="ECO:0000256" key="11">
    <source>
        <dbReference type="SAM" id="Phobius"/>
    </source>
</evidence>
<evidence type="ECO:0000256" key="5">
    <source>
        <dbReference type="ARBA" id="ARBA00022801"/>
    </source>
</evidence>
<accession>A0A8T7H3E0</accession>
<evidence type="ECO:0000256" key="4">
    <source>
        <dbReference type="ARBA" id="ARBA00022723"/>
    </source>
</evidence>